<evidence type="ECO:0000256" key="1">
    <source>
        <dbReference type="SAM" id="MobiDB-lite"/>
    </source>
</evidence>
<keyword evidence="2" id="KW-0732">Signal</keyword>
<feature type="compositionally biased region" description="Polar residues" evidence="1">
    <location>
        <begin position="295"/>
        <end position="317"/>
    </location>
</feature>
<dbReference type="VEuPathDB" id="TriTrypDB:C3747_27g375"/>
<dbReference type="VEuPathDB" id="TriTrypDB:TcG_06089"/>
<feature type="compositionally biased region" description="Basic and acidic residues" evidence="1">
    <location>
        <begin position="84"/>
        <end position="98"/>
    </location>
</feature>
<feature type="region of interest" description="Disordered" evidence="1">
    <location>
        <begin position="84"/>
        <end position="407"/>
    </location>
</feature>
<dbReference type="AlphaFoldDB" id="A0A2V2URT0"/>
<feature type="compositionally biased region" description="Basic and acidic residues" evidence="1">
    <location>
        <begin position="155"/>
        <end position="170"/>
    </location>
</feature>
<feature type="compositionally biased region" description="Low complexity" evidence="1">
    <location>
        <begin position="243"/>
        <end position="265"/>
    </location>
</feature>
<dbReference type="EMBL" id="PRFA01000107">
    <property type="protein sequence ID" value="PWU86915.1"/>
    <property type="molecule type" value="Genomic_DNA"/>
</dbReference>
<dbReference type="VEuPathDB" id="TriTrypDB:TcCLB.507959.280"/>
<sequence>MAMMMTGRVLLACALCVLWCGVGCGFAKEEDTQDEFCNSTYLEFLNLLANKNDAELKEKYCKNEDDETKCVNTLKNNIADAMKKEKTEEDNAADRDPNVAHASGVPVGSSTKKSSTAAGVNNAGVSPPITPTLKVEGDVDAKVNSPVGGAGPQPRSDDVRSETERSHLSEAEGSNQHSVDVQDATIHSKDEETPQTGLQSTEAREGTEEAPAPSQDPPNTDESHEDKSRKVTAPGTIPAENTSSGSNQEQKSQSSSSSGSDTTGSLDNEGPEKNFQNAQISDATLKDEGQHRESTAGNEYGTTVQSAAEQSNTTTPGDSDDSTAAAAAVQPEDGMESNPAKNDLSPPSTEDAAQLSTAPDAEDASNSEENTNSQSAGNLNVIIATVTQRNDTTKPTDSDSDGSTAVSHTTSPLLLLLVACAAAAAVVAA</sequence>
<accession>A0A2V2URT0</accession>
<name>A0A2V2URT0_TRYCR</name>
<comment type="caution">
    <text evidence="3">The sequence shown here is derived from an EMBL/GenBank/DDBJ whole genome shotgun (WGS) entry which is preliminary data.</text>
</comment>
<protein>
    <submittedName>
        <fullName evidence="3">Mucin-associated surface protein (MASP)</fullName>
    </submittedName>
</protein>
<evidence type="ECO:0000256" key="2">
    <source>
        <dbReference type="SAM" id="SignalP"/>
    </source>
</evidence>
<dbReference type="VEuPathDB" id="TriTrypDB:TcCL_Unassigned01615"/>
<reference evidence="3 4" key="1">
    <citation type="journal article" date="2018" name="Microb. Genom.">
        <title>Expanding an expanded genome: long-read sequencing of Trypanosoma cruzi.</title>
        <authorList>
            <person name="Berna L."/>
            <person name="Rodriguez M."/>
            <person name="Chiribao M.L."/>
            <person name="Parodi-Talice A."/>
            <person name="Pita S."/>
            <person name="Rijo G."/>
            <person name="Alvarez-Valin F."/>
            <person name="Robello C."/>
        </authorList>
    </citation>
    <scope>NUCLEOTIDE SEQUENCE [LARGE SCALE GENOMIC DNA]</scope>
    <source>
        <strain evidence="3 4">Dm28c</strain>
    </source>
</reference>
<evidence type="ECO:0000313" key="4">
    <source>
        <dbReference type="Proteomes" id="UP000246121"/>
    </source>
</evidence>
<feature type="signal peptide" evidence="2">
    <location>
        <begin position="1"/>
        <end position="27"/>
    </location>
</feature>
<feature type="compositionally biased region" description="Polar residues" evidence="1">
    <location>
        <begin position="398"/>
        <end position="407"/>
    </location>
</feature>
<feature type="compositionally biased region" description="Polar residues" evidence="1">
    <location>
        <begin position="108"/>
        <end position="119"/>
    </location>
</feature>
<feature type="chain" id="PRO_5016146056" evidence="2">
    <location>
        <begin position="28"/>
        <end position="429"/>
    </location>
</feature>
<gene>
    <name evidence="3" type="ORF">C4B63_107g82</name>
</gene>
<organism evidence="3 4">
    <name type="scientific">Trypanosoma cruzi</name>
    <dbReference type="NCBI Taxonomy" id="5693"/>
    <lineage>
        <taxon>Eukaryota</taxon>
        <taxon>Discoba</taxon>
        <taxon>Euglenozoa</taxon>
        <taxon>Kinetoplastea</taxon>
        <taxon>Metakinetoplastina</taxon>
        <taxon>Trypanosomatida</taxon>
        <taxon>Trypanosomatidae</taxon>
        <taxon>Trypanosoma</taxon>
        <taxon>Schizotrypanum</taxon>
    </lineage>
</organism>
<feature type="compositionally biased region" description="Polar residues" evidence="1">
    <location>
        <begin position="367"/>
        <end position="378"/>
    </location>
</feature>
<dbReference type="VEuPathDB" id="TriTrypDB:TcYC6_0159540"/>
<dbReference type="VEuPathDB" id="TriTrypDB:C4B63_107g82"/>
<dbReference type="VEuPathDB" id="TriTrypDB:BCY84_06897"/>
<dbReference type="Proteomes" id="UP000246121">
    <property type="component" value="Unassembled WGS sequence"/>
</dbReference>
<dbReference type="VEuPathDB" id="TriTrypDB:TcCLB.508761.30"/>
<dbReference type="VEuPathDB" id="TriTrypDB:TCDM_10357"/>
<feature type="compositionally biased region" description="Basic and acidic residues" evidence="1">
    <location>
        <begin position="284"/>
        <end position="294"/>
    </location>
</feature>
<evidence type="ECO:0000313" key="3">
    <source>
        <dbReference type="EMBL" id="PWU86915.1"/>
    </source>
</evidence>
<dbReference type="VEuPathDB" id="TriTrypDB:TcBrA4_0172530"/>
<dbReference type="VEuPathDB" id="TriTrypDB:TCSYLVIO_000635"/>
<proteinExistence type="predicted"/>